<organism evidence="2">
    <name type="scientific">Lotus japonicus</name>
    <name type="common">Lotus corniculatus var. japonicus</name>
    <dbReference type="NCBI Taxonomy" id="34305"/>
    <lineage>
        <taxon>Eukaryota</taxon>
        <taxon>Viridiplantae</taxon>
        <taxon>Streptophyta</taxon>
        <taxon>Embryophyta</taxon>
        <taxon>Tracheophyta</taxon>
        <taxon>Spermatophyta</taxon>
        <taxon>Magnoliopsida</taxon>
        <taxon>eudicotyledons</taxon>
        <taxon>Gunneridae</taxon>
        <taxon>Pentapetalae</taxon>
        <taxon>rosids</taxon>
        <taxon>fabids</taxon>
        <taxon>Fabales</taxon>
        <taxon>Fabaceae</taxon>
        <taxon>Papilionoideae</taxon>
        <taxon>50 kb inversion clade</taxon>
        <taxon>NPAAA clade</taxon>
        <taxon>Hologalegina</taxon>
        <taxon>robinioid clade</taxon>
        <taxon>Loteae</taxon>
        <taxon>Lotus</taxon>
    </lineage>
</organism>
<protein>
    <recommendedName>
        <fullName evidence="3">Secreted protein</fullName>
    </recommendedName>
</protein>
<name>I3SSL6_LOTJA</name>
<dbReference type="AlphaFoldDB" id="I3SSL6"/>
<feature type="signal peptide" evidence="1">
    <location>
        <begin position="1"/>
        <end position="27"/>
    </location>
</feature>
<evidence type="ECO:0000256" key="1">
    <source>
        <dbReference type="SAM" id="SignalP"/>
    </source>
</evidence>
<evidence type="ECO:0008006" key="3">
    <source>
        <dbReference type="Google" id="ProtNLM"/>
    </source>
</evidence>
<dbReference type="PROSITE" id="PS51257">
    <property type="entry name" value="PROKAR_LIPOPROTEIN"/>
    <property type="match status" value="1"/>
</dbReference>
<accession>I3SSL6</accession>
<reference evidence="2" key="1">
    <citation type="submission" date="2012-05" db="EMBL/GenBank/DDBJ databases">
        <authorList>
            <person name="Krishnakumar V."/>
            <person name="Cheung F."/>
            <person name="Xiao Y."/>
            <person name="Chan A."/>
            <person name="Moskal W.A."/>
            <person name="Town C.D."/>
        </authorList>
    </citation>
    <scope>NUCLEOTIDE SEQUENCE</scope>
</reference>
<dbReference type="EMBL" id="BT143464">
    <property type="protein sequence ID" value="AFK43258.1"/>
    <property type="molecule type" value="mRNA"/>
</dbReference>
<proteinExistence type="evidence at transcript level"/>
<feature type="chain" id="PRO_5003679500" description="Secreted protein" evidence="1">
    <location>
        <begin position="28"/>
        <end position="104"/>
    </location>
</feature>
<keyword evidence="1" id="KW-0732">Signal</keyword>
<evidence type="ECO:0000313" key="2">
    <source>
        <dbReference type="EMBL" id="AFK43258.1"/>
    </source>
</evidence>
<sequence length="104" mass="12136">MFEARLCFLFLAMLFGCWFHLQHHVQCFCSSQFFLLKQILLFCCHDLKMKPHQYLRTAGWVTLLSPHHLVYFPSASHDYSEVTLKIDGAASPKVNDFEEQCGVH</sequence>